<sequence length="902" mass="95483">MSSDALFLCPCGAWHPQGFVCDKVARATPPAGHEHAARDGHGHECHGHSHACCDHDHGHDDHGHDGYPPAHAADCHAHEHENGGHDAHAHDGCCCGHDAPQAVDWSTLAAPSATRAVYRILNMDCPMEEALIRKKLATVPGITGLGFNLMQRVLTVEHELPSTASIEAALKAIDMTPEPLDAAGGATAVFSVDGMDCPTEERLIRKALDGLPGVLGLEVDLMQRHVRVRHEPAALPAITAALEGLDMGARLLEGTARPQDAIPVPRIPWKRLAVAGGFAALAEILELIQHWGARPFGLDPATWSVGGWPVLTLLPLCCALIAILLSGLTTYRKGWLAVSNLDLNINALMSVAVTGAVLIGQFPEAAMVMVLFNVSEAIEAKALDRARNAIKDLLALAPDTATVLREDGSWQEADIRTVAVGSRVRVRPGEKIALDGLVLDGRSLVDQSPITGESMPVEKKAGDTVYAGTLNTSGSFEFQVTAAATDTTLARIIHAVEEAQGSRAPMQRFVDTFARYYTPAVFLVALLAAVVPPLFLGSAWTDAIYTALVILVIGCPCALVISTPVSIVSGMAAATRYGILIKGGMFLEQGRRLDCLALDKTGTLTHGKPRQTDCLCTGQEDEAEVRSLAASLAARSDHPVSGAIAQAAAEDHIPLRDVDDFTALPGQGVSGVMDGRRWYLGNRRLAASLGRCPAEVGEQISRLERQGKTVVALVGDDGIQALLAVADTLKESSLEAVRELKKLGVTTVMLTGDNEHTAAAIARQVGVDSFKAGLLPADKLAVIEELEARGHTVGMVGDGINDAPALARAHVGFAMAGNGTDTAIETADVALMDDDLRKIPRFIRLSRATFAILVQNITLALGVKALFFALTFTGHATMWMAVFADVGTALLVVANGLRAMRQ</sequence>
<dbReference type="GO" id="GO:0012505">
    <property type="term" value="C:endomembrane system"/>
    <property type="evidence" value="ECO:0007669"/>
    <property type="project" value="UniProtKB-SubCell"/>
</dbReference>
<dbReference type="EC" id="3.6.3.4" evidence="18"/>
<dbReference type="SFLD" id="SFLDF00027">
    <property type="entry name" value="p-type_atpase"/>
    <property type="match status" value="1"/>
</dbReference>
<keyword evidence="18" id="KW-0378">Hydrolase</keyword>
<evidence type="ECO:0000313" key="19">
    <source>
        <dbReference type="Proteomes" id="UP000186323"/>
    </source>
</evidence>
<gene>
    <name evidence="18" type="ORF">DESPIGER_1887</name>
</gene>
<evidence type="ECO:0000313" key="18">
    <source>
        <dbReference type="EMBL" id="SFV73716.1"/>
    </source>
</evidence>
<dbReference type="SFLD" id="SFLDG00002">
    <property type="entry name" value="C1.7:_P-type_atpase_like"/>
    <property type="match status" value="1"/>
</dbReference>
<dbReference type="SUPFAM" id="SSF55008">
    <property type="entry name" value="HMA, heavy metal-associated domain"/>
    <property type="match status" value="2"/>
</dbReference>
<evidence type="ECO:0000256" key="8">
    <source>
        <dbReference type="ARBA" id="ARBA00022840"/>
    </source>
</evidence>
<feature type="domain" description="HMA" evidence="17">
    <location>
        <begin position="186"/>
        <end position="250"/>
    </location>
</feature>
<dbReference type="GO" id="GO:0016887">
    <property type="term" value="F:ATP hydrolysis activity"/>
    <property type="evidence" value="ECO:0007669"/>
    <property type="project" value="InterPro"/>
</dbReference>
<evidence type="ECO:0000256" key="7">
    <source>
        <dbReference type="ARBA" id="ARBA00022796"/>
    </source>
</evidence>
<dbReference type="NCBIfam" id="TIGR01494">
    <property type="entry name" value="ATPase_P-type"/>
    <property type="match status" value="2"/>
</dbReference>
<proteinExistence type="inferred from homology"/>
<feature type="transmembrane region" description="Helical" evidence="16">
    <location>
        <begin position="848"/>
        <end position="870"/>
    </location>
</feature>
<dbReference type="InterPro" id="IPR023298">
    <property type="entry name" value="ATPase_P-typ_TM_dom_sf"/>
</dbReference>
<keyword evidence="12" id="KW-0406">Ion transport</keyword>
<evidence type="ECO:0000256" key="16">
    <source>
        <dbReference type="RuleBase" id="RU362081"/>
    </source>
</evidence>
<dbReference type="InterPro" id="IPR023299">
    <property type="entry name" value="ATPase_P-typ_cyto_dom_N"/>
</dbReference>
<evidence type="ECO:0000256" key="13">
    <source>
        <dbReference type="ARBA" id="ARBA00023136"/>
    </source>
</evidence>
<dbReference type="InterPro" id="IPR006121">
    <property type="entry name" value="HMA_dom"/>
</dbReference>
<dbReference type="InterPro" id="IPR008250">
    <property type="entry name" value="ATPase_P-typ_transduc_dom_A_sf"/>
</dbReference>
<reference evidence="19" key="1">
    <citation type="submission" date="2016-10" db="EMBL/GenBank/DDBJ databases">
        <authorList>
            <person name="Wegmann U."/>
        </authorList>
    </citation>
    <scope>NUCLEOTIDE SEQUENCE [LARGE SCALE GENOMIC DNA]</scope>
</reference>
<feature type="transmembrane region" description="Helical" evidence="16">
    <location>
        <begin position="876"/>
        <end position="897"/>
    </location>
</feature>
<dbReference type="Gene3D" id="3.40.1110.10">
    <property type="entry name" value="Calcium-transporting ATPase, cytoplasmic domain N"/>
    <property type="match status" value="1"/>
</dbReference>
<evidence type="ECO:0000256" key="12">
    <source>
        <dbReference type="ARBA" id="ARBA00023065"/>
    </source>
</evidence>
<keyword evidence="19" id="KW-1185">Reference proteome</keyword>
<evidence type="ECO:0000256" key="11">
    <source>
        <dbReference type="ARBA" id="ARBA00023008"/>
    </source>
</evidence>
<comment type="similarity">
    <text evidence="2 16">Belongs to the cation transport ATPase (P-type) (TC 3.A.3) family. Type IB subfamily.</text>
</comment>
<dbReference type="PROSITE" id="PS00154">
    <property type="entry name" value="ATPASE_E1_E2"/>
    <property type="match status" value="1"/>
</dbReference>
<feature type="transmembrane region" description="Helical" evidence="16">
    <location>
        <begin position="305"/>
        <end position="325"/>
    </location>
</feature>
<dbReference type="SFLD" id="SFLDS00003">
    <property type="entry name" value="Haloacid_Dehalogenase"/>
    <property type="match status" value="1"/>
</dbReference>
<dbReference type="GO" id="GO:0140581">
    <property type="term" value="F:P-type monovalent copper transporter activity"/>
    <property type="evidence" value="ECO:0007669"/>
    <property type="project" value="UniProtKB-EC"/>
</dbReference>
<feature type="domain" description="HMA" evidence="17">
    <location>
        <begin position="114"/>
        <end position="178"/>
    </location>
</feature>
<dbReference type="InterPro" id="IPR044492">
    <property type="entry name" value="P_typ_ATPase_HD_dom"/>
</dbReference>
<dbReference type="InterPro" id="IPR036412">
    <property type="entry name" value="HAD-like_sf"/>
</dbReference>
<dbReference type="EMBL" id="LT630450">
    <property type="protein sequence ID" value="SFV73716.1"/>
    <property type="molecule type" value="Genomic_DNA"/>
</dbReference>
<dbReference type="KEGG" id="dpg:DESPIGER_1887"/>
<dbReference type="PANTHER" id="PTHR48085">
    <property type="entry name" value="CADMIUM/ZINC-TRANSPORTING ATPASE HMA2-RELATED"/>
    <property type="match status" value="1"/>
</dbReference>
<dbReference type="FunFam" id="2.70.150.10:FF:000002">
    <property type="entry name" value="Copper-transporting ATPase 1, putative"/>
    <property type="match status" value="1"/>
</dbReference>
<keyword evidence="16" id="KW-1003">Cell membrane</keyword>
<dbReference type="InterPro" id="IPR036163">
    <property type="entry name" value="HMA_dom_sf"/>
</dbReference>
<dbReference type="Gene3D" id="3.30.70.100">
    <property type="match status" value="1"/>
</dbReference>
<evidence type="ECO:0000256" key="5">
    <source>
        <dbReference type="ARBA" id="ARBA00022723"/>
    </source>
</evidence>
<keyword evidence="9" id="KW-1278">Translocase</keyword>
<dbReference type="Pfam" id="PF00702">
    <property type="entry name" value="Hydrolase"/>
    <property type="match status" value="1"/>
</dbReference>
<dbReference type="GO" id="GO:0016463">
    <property type="term" value="F:P-type zinc transporter activity"/>
    <property type="evidence" value="ECO:0007669"/>
    <property type="project" value="UniProtKB-EC"/>
</dbReference>
<keyword evidence="13 16" id="KW-0472">Membrane</keyword>
<evidence type="ECO:0000256" key="15">
    <source>
        <dbReference type="ARBA" id="ARBA00049289"/>
    </source>
</evidence>
<dbReference type="SUPFAM" id="SSF81665">
    <property type="entry name" value="Calcium ATPase, transmembrane domain M"/>
    <property type="match status" value="1"/>
</dbReference>
<keyword evidence="8 16" id="KW-0067">ATP-binding</keyword>
<evidence type="ECO:0000256" key="6">
    <source>
        <dbReference type="ARBA" id="ARBA00022741"/>
    </source>
</evidence>
<dbReference type="GO" id="GO:0015086">
    <property type="term" value="F:cadmium ion transmembrane transporter activity"/>
    <property type="evidence" value="ECO:0007669"/>
    <property type="project" value="TreeGrafter"/>
</dbReference>
<dbReference type="InterPro" id="IPR059000">
    <property type="entry name" value="ATPase_P-type_domA"/>
</dbReference>
<comment type="catalytic activity">
    <reaction evidence="14">
        <text>Zn(2+)(in) + ATP + H2O = Zn(2+)(out) + ADP + phosphate + H(+)</text>
        <dbReference type="Rhea" id="RHEA:20621"/>
        <dbReference type="ChEBI" id="CHEBI:15377"/>
        <dbReference type="ChEBI" id="CHEBI:15378"/>
        <dbReference type="ChEBI" id="CHEBI:29105"/>
        <dbReference type="ChEBI" id="CHEBI:30616"/>
        <dbReference type="ChEBI" id="CHEBI:43474"/>
        <dbReference type="ChEBI" id="CHEBI:456216"/>
        <dbReference type="EC" id="7.2.2.12"/>
    </reaction>
</comment>
<evidence type="ECO:0000256" key="1">
    <source>
        <dbReference type="ARBA" id="ARBA00004127"/>
    </source>
</evidence>
<dbReference type="Gene3D" id="2.70.150.10">
    <property type="entry name" value="Calcium-transporting ATPase, cytoplasmic transduction domain A"/>
    <property type="match status" value="1"/>
</dbReference>
<evidence type="ECO:0000256" key="9">
    <source>
        <dbReference type="ARBA" id="ARBA00022967"/>
    </source>
</evidence>
<comment type="subcellular location">
    <subcellularLocation>
        <location evidence="16">Cell membrane</location>
    </subcellularLocation>
    <subcellularLocation>
        <location evidence="1">Endomembrane system</location>
        <topology evidence="1">Multi-pass membrane protein</topology>
    </subcellularLocation>
</comment>
<dbReference type="PRINTS" id="PR00941">
    <property type="entry name" value="CDATPASE"/>
</dbReference>
<keyword evidence="4 16" id="KW-0812">Transmembrane</keyword>
<dbReference type="AlphaFoldDB" id="A0A1K1LG70"/>
<dbReference type="InterPro" id="IPR018303">
    <property type="entry name" value="ATPase_P-typ_P_site"/>
</dbReference>
<dbReference type="NCBIfam" id="TIGR01525">
    <property type="entry name" value="ATPase-IB_hvy"/>
    <property type="match status" value="1"/>
</dbReference>
<protein>
    <submittedName>
        <fullName evidence="18">Lead, cadmium, zinc and mercury transporting ATPase Copper-translocating P-type ATPase</fullName>
        <ecNumber evidence="18">3.6.3.3</ecNumber>
        <ecNumber evidence="18">3.6.3.4</ecNumber>
    </submittedName>
</protein>
<dbReference type="RefSeq" id="WP_331712377.1">
    <property type="nucleotide sequence ID" value="NZ_DBGALU010000123.1"/>
</dbReference>
<dbReference type="NCBIfam" id="TIGR01511">
    <property type="entry name" value="ATPase-IB1_Cu"/>
    <property type="match status" value="1"/>
</dbReference>
<dbReference type="GO" id="GO:0005886">
    <property type="term" value="C:plasma membrane"/>
    <property type="evidence" value="ECO:0007669"/>
    <property type="project" value="UniProtKB-SubCell"/>
</dbReference>
<dbReference type="Proteomes" id="UP000186323">
    <property type="component" value="Chromosome I"/>
</dbReference>
<dbReference type="SUPFAM" id="SSF81653">
    <property type="entry name" value="Calcium ATPase, transduction domain A"/>
    <property type="match status" value="1"/>
</dbReference>
<evidence type="ECO:0000256" key="10">
    <source>
        <dbReference type="ARBA" id="ARBA00022989"/>
    </source>
</evidence>
<dbReference type="InterPro" id="IPR001757">
    <property type="entry name" value="P_typ_ATPase"/>
</dbReference>
<evidence type="ECO:0000259" key="17">
    <source>
        <dbReference type="PROSITE" id="PS50846"/>
    </source>
</evidence>
<evidence type="ECO:0000256" key="14">
    <source>
        <dbReference type="ARBA" id="ARBA00047308"/>
    </source>
</evidence>
<dbReference type="InterPro" id="IPR023214">
    <property type="entry name" value="HAD_sf"/>
</dbReference>
<keyword evidence="3" id="KW-0813">Transport</keyword>
<dbReference type="Pfam" id="PF00403">
    <property type="entry name" value="HMA"/>
    <property type="match status" value="1"/>
</dbReference>
<dbReference type="EC" id="3.6.3.3" evidence="18"/>
<keyword evidence="6 16" id="KW-0547">Nucleotide-binding</keyword>
<keyword evidence="5 16" id="KW-0479">Metal-binding</keyword>
<name>A0A1K1LG70_9BACT</name>
<dbReference type="Pfam" id="PF00122">
    <property type="entry name" value="E1-E2_ATPase"/>
    <property type="match status" value="1"/>
</dbReference>
<dbReference type="FunFam" id="3.40.50.1000:FF:000144">
    <property type="entry name" value="copper-transporting ATPase 1 isoform X2"/>
    <property type="match status" value="1"/>
</dbReference>
<dbReference type="GO" id="GO:0005524">
    <property type="term" value="F:ATP binding"/>
    <property type="evidence" value="ECO:0007669"/>
    <property type="project" value="UniProtKB-UniRule"/>
</dbReference>
<dbReference type="PRINTS" id="PR00119">
    <property type="entry name" value="CATATPASE"/>
</dbReference>
<keyword evidence="11" id="KW-0186">Copper</keyword>
<accession>A0A1K1LG70</accession>
<feature type="transmembrane region" description="Helical" evidence="16">
    <location>
        <begin position="543"/>
        <end position="561"/>
    </location>
</feature>
<comment type="catalytic activity">
    <reaction evidence="15">
        <text>Cu(+)(in) + ATP + H2O = Cu(+)(out) + ADP + phosphate + H(+)</text>
        <dbReference type="Rhea" id="RHEA:25792"/>
        <dbReference type="ChEBI" id="CHEBI:15377"/>
        <dbReference type="ChEBI" id="CHEBI:15378"/>
        <dbReference type="ChEBI" id="CHEBI:30616"/>
        <dbReference type="ChEBI" id="CHEBI:43474"/>
        <dbReference type="ChEBI" id="CHEBI:49552"/>
        <dbReference type="ChEBI" id="CHEBI:456216"/>
        <dbReference type="EC" id="7.2.2.8"/>
    </reaction>
</comment>
<dbReference type="PROSITE" id="PS50846">
    <property type="entry name" value="HMA_2"/>
    <property type="match status" value="2"/>
</dbReference>
<dbReference type="InterPro" id="IPR051014">
    <property type="entry name" value="Cation_Transport_ATPase_IB"/>
</dbReference>
<feature type="transmembrane region" description="Helical" evidence="16">
    <location>
        <begin position="516"/>
        <end position="537"/>
    </location>
</feature>
<dbReference type="InterPro" id="IPR027256">
    <property type="entry name" value="P-typ_ATPase_IB"/>
</dbReference>
<organism evidence="18 19">
    <name type="scientific">Desulfovibrio piger</name>
    <dbReference type="NCBI Taxonomy" id="901"/>
    <lineage>
        <taxon>Bacteria</taxon>
        <taxon>Pseudomonadati</taxon>
        <taxon>Thermodesulfobacteriota</taxon>
        <taxon>Desulfovibrionia</taxon>
        <taxon>Desulfovibrionales</taxon>
        <taxon>Desulfovibrionaceae</taxon>
        <taxon>Desulfovibrio</taxon>
    </lineage>
</organism>
<dbReference type="SUPFAM" id="SSF56784">
    <property type="entry name" value="HAD-like"/>
    <property type="match status" value="1"/>
</dbReference>
<dbReference type="PANTHER" id="PTHR48085:SF5">
    <property type="entry name" value="CADMIUM_ZINC-TRANSPORTING ATPASE HMA4-RELATED"/>
    <property type="match status" value="1"/>
</dbReference>
<dbReference type="Gene3D" id="3.40.50.1000">
    <property type="entry name" value="HAD superfamily/HAD-like"/>
    <property type="match status" value="1"/>
</dbReference>
<dbReference type="CDD" id="cd00371">
    <property type="entry name" value="HMA"/>
    <property type="match status" value="2"/>
</dbReference>
<evidence type="ECO:0000256" key="2">
    <source>
        <dbReference type="ARBA" id="ARBA00006024"/>
    </source>
</evidence>
<evidence type="ECO:0000256" key="4">
    <source>
        <dbReference type="ARBA" id="ARBA00022692"/>
    </source>
</evidence>
<dbReference type="GO" id="GO:0046872">
    <property type="term" value="F:metal ion binding"/>
    <property type="evidence" value="ECO:0007669"/>
    <property type="project" value="UniProtKB-KW"/>
</dbReference>
<keyword evidence="7" id="KW-0187">Copper transport</keyword>
<evidence type="ECO:0000256" key="3">
    <source>
        <dbReference type="ARBA" id="ARBA00022448"/>
    </source>
</evidence>
<keyword evidence="10 16" id="KW-1133">Transmembrane helix</keyword>